<sequence length="110" mass="12391">MVVAGRPVYPGRSYQSSKQFTILLTVRDARNVGMVIREVPSRTTPIQFLRELECNNLDSTIICNLGILRECTMPGWRVLTQKEIGCDGAPERSTILVPARARIPWRTSCD</sequence>
<reference evidence="2" key="1">
    <citation type="journal article" date="2017" name="Front. Plant Sci.">
        <title>Climate Clever Clovers: New Paradigm to Reduce the Environmental Footprint of Ruminants by Breeding Low Methanogenic Forages Utilizing Haplotype Variation.</title>
        <authorList>
            <person name="Kaur P."/>
            <person name="Appels R."/>
            <person name="Bayer P.E."/>
            <person name="Keeble-Gagnere G."/>
            <person name="Wang J."/>
            <person name="Hirakawa H."/>
            <person name="Shirasawa K."/>
            <person name="Vercoe P."/>
            <person name="Stefanova K."/>
            <person name="Durmic Z."/>
            <person name="Nichols P."/>
            <person name="Revell C."/>
            <person name="Isobe S.N."/>
            <person name="Edwards D."/>
            <person name="Erskine W."/>
        </authorList>
    </citation>
    <scope>NUCLEOTIDE SEQUENCE [LARGE SCALE GENOMIC DNA]</scope>
    <source>
        <strain evidence="2">cv. Daliak</strain>
    </source>
</reference>
<evidence type="ECO:0000313" key="2">
    <source>
        <dbReference type="Proteomes" id="UP000242715"/>
    </source>
</evidence>
<dbReference type="OrthoDB" id="1928753at2759"/>
<organism evidence="1 2">
    <name type="scientific">Trifolium subterraneum</name>
    <name type="common">Subterranean clover</name>
    <dbReference type="NCBI Taxonomy" id="3900"/>
    <lineage>
        <taxon>Eukaryota</taxon>
        <taxon>Viridiplantae</taxon>
        <taxon>Streptophyta</taxon>
        <taxon>Embryophyta</taxon>
        <taxon>Tracheophyta</taxon>
        <taxon>Spermatophyta</taxon>
        <taxon>Magnoliopsida</taxon>
        <taxon>eudicotyledons</taxon>
        <taxon>Gunneridae</taxon>
        <taxon>Pentapetalae</taxon>
        <taxon>rosids</taxon>
        <taxon>fabids</taxon>
        <taxon>Fabales</taxon>
        <taxon>Fabaceae</taxon>
        <taxon>Papilionoideae</taxon>
        <taxon>50 kb inversion clade</taxon>
        <taxon>NPAAA clade</taxon>
        <taxon>Hologalegina</taxon>
        <taxon>IRL clade</taxon>
        <taxon>Trifolieae</taxon>
        <taxon>Trifolium</taxon>
    </lineage>
</organism>
<accession>A0A2Z6MAJ5</accession>
<gene>
    <name evidence="1" type="ORF">TSUD_153060</name>
</gene>
<protein>
    <submittedName>
        <fullName evidence="1">Uncharacterized protein</fullName>
    </submittedName>
</protein>
<keyword evidence="2" id="KW-1185">Reference proteome</keyword>
<dbReference type="Proteomes" id="UP000242715">
    <property type="component" value="Unassembled WGS sequence"/>
</dbReference>
<evidence type="ECO:0000313" key="1">
    <source>
        <dbReference type="EMBL" id="GAU29556.1"/>
    </source>
</evidence>
<proteinExistence type="predicted"/>
<name>A0A2Z6MAJ5_TRISU</name>
<dbReference type="AlphaFoldDB" id="A0A2Z6MAJ5"/>
<dbReference type="EMBL" id="DF973400">
    <property type="protein sequence ID" value="GAU29556.1"/>
    <property type="molecule type" value="Genomic_DNA"/>
</dbReference>